<dbReference type="EMBL" id="JH921440">
    <property type="protein sequence ID" value="EKD16066.1"/>
    <property type="molecule type" value="Genomic_DNA"/>
</dbReference>
<dbReference type="KEGG" id="mbe:MBM_06077"/>
<evidence type="ECO:0000313" key="2">
    <source>
        <dbReference type="EMBL" id="EKD16066.1"/>
    </source>
</evidence>
<dbReference type="InterPro" id="IPR013103">
    <property type="entry name" value="RVT_2"/>
</dbReference>
<dbReference type="Proteomes" id="UP000006753">
    <property type="component" value="Unassembled WGS sequence"/>
</dbReference>
<dbReference type="Pfam" id="PF07727">
    <property type="entry name" value="RVT_2"/>
    <property type="match status" value="1"/>
</dbReference>
<dbReference type="PANTHER" id="PTHR11439">
    <property type="entry name" value="GAG-POL-RELATED RETROTRANSPOSON"/>
    <property type="match status" value="1"/>
</dbReference>
<dbReference type="InParanoid" id="K1WSM9"/>
<name>K1WSM9_MARBU</name>
<accession>K1WSM9</accession>
<reference evidence="2 3" key="1">
    <citation type="journal article" date="2012" name="BMC Genomics">
        <title>Sequencing the genome of Marssonina brunnea reveals fungus-poplar co-evolution.</title>
        <authorList>
            <person name="Zhu S."/>
            <person name="Cao Y.-Z."/>
            <person name="Jiang C."/>
            <person name="Tan B.-Y."/>
            <person name="Wang Z."/>
            <person name="Feng S."/>
            <person name="Zhang L."/>
            <person name="Su X.-H."/>
            <person name="Brejova B."/>
            <person name="Vinar T."/>
            <person name="Xu M."/>
            <person name="Wang M.-X."/>
            <person name="Zhang S.-G."/>
            <person name="Huang M.-R."/>
            <person name="Wu R."/>
            <person name="Zhou Y."/>
        </authorList>
    </citation>
    <scope>NUCLEOTIDE SEQUENCE [LARGE SCALE GENOMIC DNA]</scope>
    <source>
        <strain evidence="2 3">MB_m1</strain>
    </source>
</reference>
<protein>
    <submittedName>
        <fullName evidence="2">Copia-type reverse transcriptase-like protein</fullName>
    </submittedName>
</protein>
<organism evidence="2 3">
    <name type="scientific">Marssonina brunnea f. sp. multigermtubi (strain MB_m1)</name>
    <name type="common">Marssonina leaf spot fungus</name>
    <dbReference type="NCBI Taxonomy" id="1072389"/>
    <lineage>
        <taxon>Eukaryota</taxon>
        <taxon>Fungi</taxon>
        <taxon>Dikarya</taxon>
        <taxon>Ascomycota</taxon>
        <taxon>Pezizomycotina</taxon>
        <taxon>Leotiomycetes</taxon>
        <taxon>Helotiales</taxon>
        <taxon>Drepanopezizaceae</taxon>
        <taxon>Drepanopeziza</taxon>
    </lineage>
</organism>
<dbReference type="eggNOG" id="KOG0017">
    <property type="taxonomic scope" value="Eukaryota"/>
</dbReference>
<dbReference type="PANTHER" id="PTHR11439:SF483">
    <property type="entry name" value="PEPTIDE SYNTHASE GLIP-LIKE, PUTATIVE (AFU_ORTHOLOGUE AFUA_3G12920)-RELATED"/>
    <property type="match status" value="1"/>
</dbReference>
<keyword evidence="3" id="KW-1185">Reference proteome</keyword>
<gene>
    <name evidence="2" type="ORF">MBM_06077</name>
</gene>
<evidence type="ECO:0000259" key="1">
    <source>
        <dbReference type="Pfam" id="PF07727"/>
    </source>
</evidence>
<dbReference type="AlphaFoldDB" id="K1WSM9"/>
<keyword evidence="2" id="KW-0695">RNA-directed DNA polymerase</keyword>
<dbReference type="HOGENOM" id="CLU_001650_21_0_1"/>
<dbReference type="GO" id="GO:0003964">
    <property type="term" value="F:RNA-directed DNA polymerase activity"/>
    <property type="evidence" value="ECO:0007669"/>
    <property type="project" value="UniProtKB-KW"/>
</dbReference>
<dbReference type="OMA" id="HFICERI"/>
<sequence>MYVDDLAIAAPDVKELDWFEDRLQLRFVTKLMGEISMILGIKVTKDRAKRTVELDQEIYLDKVLNKFEISNLVSNMKNYMQDLAEHHALALKRLMRYLRFTISFVISFGPLKDLMVYSDADYGSDKDNKKSISAIMKGDNQGAIALAKNPYLTERSKHIDIAYHYVRDLVDQRKSSLSYIPTAEMAADGFSKPLPKVLFQRFVRMIGAIEIIHTNQNRFLRVL</sequence>
<keyword evidence="2" id="KW-0548">Nucleotidyltransferase</keyword>
<evidence type="ECO:0000313" key="3">
    <source>
        <dbReference type="Proteomes" id="UP000006753"/>
    </source>
</evidence>
<feature type="domain" description="Reverse transcriptase Ty1/copia-type" evidence="1">
    <location>
        <begin position="1"/>
        <end position="72"/>
    </location>
</feature>
<dbReference type="OrthoDB" id="3562068at2759"/>
<keyword evidence="2" id="KW-0808">Transferase</keyword>
<dbReference type="CDD" id="cd09272">
    <property type="entry name" value="RNase_HI_RT_Ty1"/>
    <property type="match status" value="1"/>
</dbReference>
<proteinExistence type="predicted"/>